<dbReference type="GeneID" id="63816585"/>
<dbReference type="InterPro" id="IPR057227">
    <property type="entry name" value="DUF7905"/>
</dbReference>
<protein>
    <recommendedName>
        <fullName evidence="2">DUF7905 domain-containing protein</fullName>
    </recommendedName>
</protein>
<evidence type="ECO:0000313" key="4">
    <source>
        <dbReference type="Proteomes" id="UP000244073"/>
    </source>
</evidence>
<dbReference type="VEuPathDB" id="FungiDB:P175DRAFT_0529635"/>
<sequence length="802" mass="90341">MGRRPRPWRWKFRDASGKSRVLSTLNRFWFIIFDPSAAIMDHETTGAQEWLLPGYGRAPPKRMVAPQTTQQPIRAPQNVVKPHLQKQPVRGHFRARGRGGFKVTANPRGNEQPSANNLFRDSPSKSQWRNGQENTGAVKLPAAFGTFKHEFFGAARSAFPGKSYTRPQDRNEVFDEISQRTGAYVKPPLYYDQVVRIWGEPPQVAAAAEIVGGLVVKCNMSKPKKRDDWTKIKSYSVNKEASAELKEKREIMLQQLRKQPDPSTTFPEQLLFLWPNDGPSMIECFGPQLEDLDIIRAKFGCHIFVPKDLPRYICALGYTHDLMGQIAQLIRTRWGEIVAKSNVKRKVYIVEPPTPTTMKGKIAVEKHVQLHRPALRGSELKGSELENWKTRATLIRSKNNSRLLSAVEGSLKGVAFVRGHLRMRINLGLFVLENYQKPGGDKDWYEFEEFREILLHEQTKGRLIPGLKIGQSELLERCFKATNLLEPYDSTSDSLKSAELAYSVNFEFLGTDKSMLRLEAEFAKSPGAQDYEITQRRWLRPHPSGQFRDNHSPLHIGVIDFGRSDWQLEIKSLEFHETSSIDAALKVFSHSIGFRRTAGVGDISAKPERKVTFPASAPVSRFVEKSALRYQLKGTKYIFEVARYDEYSRSVVPAFPGQSPATVPREISDVPFTCWSASVFHPNWDNLLGGHANLSVGHSAKYKPNLDTFFPPTEVGLNDDDRTKGFWKFIDLVNQVAELLGPAKTIPPENTHQPRGNVPAHENSSPMGPDSAKKGYHSTGIPSTPSFADPSGLLNADLGTLF</sequence>
<gene>
    <name evidence="3" type="ORF">P175DRAFT_0529635</name>
</gene>
<proteinExistence type="predicted"/>
<dbReference type="AlphaFoldDB" id="A0A2T5M208"/>
<evidence type="ECO:0000259" key="2">
    <source>
        <dbReference type="Pfam" id="PF25482"/>
    </source>
</evidence>
<dbReference type="RefSeq" id="XP_040753959.1">
    <property type="nucleotide sequence ID" value="XM_040899703.1"/>
</dbReference>
<organism evidence="3 4">
    <name type="scientific">Aspergillus ochraceoroseus IBT 24754</name>
    <dbReference type="NCBI Taxonomy" id="1392256"/>
    <lineage>
        <taxon>Eukaryota</taxon>
        <taxon>Fungi</taxon>
        <taxon>Dikarya</taxon>
        <taxon>Ascomycota</taxon>
        <taxon>Pezizomycotina</taxon>
        <taxon>Eurotiomycetes</taxon>
        <taxon>Eurotiomycetidae</taxon>
        <taxon>Eurotiales</taxon>
        <taxon>Aspergillaceae</taxon>
        <taxon>Aspergillus</taxon>
        <taxon>Aspergillus subgen. Nidulantes</taxon>
    </lineage>
</organism>
<dbReference type="Proteomes" id="UP000244073">
    <property type="component" value="Unassembled WGS sequence"/>
</dbReference>
<reference evidence="3 4" key="1">
    <citation type="journal article" date="2018" name="Proc. Natl. Acad. Sci. U.S.A.">
        <title>Linking secondary metabolites to gene clusters through genome sequencing of six diverse Aspergillus species.</title>
        <authorList>
            <person name="Kaerboelling I."/>
            <person name="Vesth T.C."/>
            <person name="Frisvad J.C."/>
            <person name="Nybo J.L."/>
            <person name="Theobald S."/>
            <person name="Kuo A."/>
            <person name="Bowyer P."/>
            <person name="Matsuda Y."/>
            <person name="Mondo S."/>
            <person name="Lyhne E.K."/>
            <person name="Kogle M.E."/>
            <person name="Clum A."/>
            <person name="Lipzen A."/>
            <person name="Salamov A."/>
            <person name="Ngan C.Y."/>
            <person name="Daum C."/>
            <person name="Chiniquy J."/>
            <person name="Barry K."/>
            <person name="LaButti K."/>
            <person name="Haridas S."/>
            <person name="Simmons B.A."/>
            <person name="Magnuson J.K."/>
            <person name="Mortensen U.H."/>
            <person name="Larsen T.O."/>
            <person name="Grigoriev I.V."/>
            <person name="Baker S.E."/>
            <person name="Andersen M.R."/>
        </authorList>
    </citation>
    <scope>NUCLEOTIDE SEQUENCE [LARGE SCALE GENOMIC DNA]</scope>
    <source>
        <strain evidence="3 4">IBT 24754</strain>
    </source>
</reference>
<feature type="compositionally biased region" description="Polar residues" evidence="1">
    <location>
        <begin position="107"/>
        <end position="133"/>
    </location>
</feature>
<dbReference type="Pfam" id="PF25482">
    <property type="entry name" value="DUF7905"/>
    <property type="match status" value="1"/>
</dbReference>
<dbReference type="EMBL" id="MSFN02000002">
    <property type="protein sequence ID" value="PTU22567.1"/>
    <property type="molecule type" value="Genomic_DNA"/>
</dbReference>
<feature type="region of interest" description="Disordered" evidence="1">
    <location>
        <begin position="101"/>
        <end position="133"/>
    </location>
</feature>
<comment type="caution">
    <text evidence="3">The sequence shown here is derived from an EMBL/GenBank/DDBJ whole genome shotgun (WGS) entry which is preliminary data.</text>
</comment>
<dbReference type="OrthoDB" id="4739136at2759"/>
<feature type="domain" description="DUF7905" evidence="2">
    <location>
        <begin position="387"/>
        <end position="713"/>
    </location>
</feature>
<evidence type="ECO:0000256" key="1">
    <source>
        <dbReference type="SAM" id="MobiDB-lite"/>
    </source>
</evidence>
<accession>A0A2T5M208</accession>
<name>A0A2T5M208_9EURO</name>
<evidence type="ECO:0000313" key="3">
    <source>
        <dbReference type="EMBL" id="PTU22567.1"/>
    </source>
</evidence>
<feature type="region of interest" description="Disordered" evidence="1">
    <location>
        <begin position="744"/>
        <end position="790"/>
    </location>
</feature>